<reference evidence="4" key="1">
    <citation type="submission" date="2022-11" db="UniProtKB">
        <authorList>
            <consortium name="WormBaseParasite"/>
        </authorList>
    </citation>
    <scope>IDENTIFICATION</scope>
</reference>
<keyword evidence="3" id="KW-1185">Reference proteome</keyword>
<evidence type="ECO:0000313" key="3">
    <source>
        <dbReference type="Proteomes" id="UP000887560"/>
    </source>
</evidence>
<feature type="compositionally biased region" description="Basic and acidic residues" evidence="1">
    <location>
        <begin position="185"/>
        <end position="204"/>
    </location>
</feature>
<accession>A0A915NCP6</accession>
<name>A0A915NCP6_9BILA</name>
<feature type="compositionally biased region" description="Polar residues" evidence="1">
    <location>
        <begin position="207"/>
        <end position="216"/>
    </location>
</feature>
<dbReference type="AlphaFoldDB" id="A0A915NCP6"/>
<dbReference type="CDD" id="cd01650">
    <property type="entry name" value="RT_nLTR_like"/>
    <property type="match status" value="1"/>
</dbReference>
<dbReference type="Pfam" id="PF00078">
    <property type="entry name" value="RVT_1"/>
    <property type="match status" value="1"/>
</dbReference>
<evidence type="ECO:0000256" key="1">
    <source>
        <dbReference type="SAM" id="MobiDB-lite"/>
    </source>
</evidence>
<proteinExistence type="predicted"/>
<evidence type="ECO:0000259" key="2">
    <source>
        <dbReference type="PROSITE" id="PS50878"/>
    </source>
</evidence>
<feature type="region of interest" description="Disordered" evidence="1">
    <location>
        <begin position="139"/>
        <end position="158"/>
    </location>
</feature>
<evidence type="ECO:0000313" key="4">
    <source>
        <dbReference type="WBParaSite" id="scf7180000417073.g921"/>
    </source>
</evidence>
<protein>
    <submittedName>
        <fullName evidence="4">Reverse transcriptase domain-containing protein</fullName>
    </submittedName>
</protein>
<feature type="domain" description="Reverse transcriptase" evidence="2">
    <location>
        <begin position="535"/>
        <end position="814"/>
    </location>
</feature>
<organism evidence="3 4">
    <name type="scientific">Meloidogyne floridensis</name>
    <dbReference type="NCBI Taxonomy" id="298350"/>
    <lineage>
        <taxon>Eukaryota</taxon>
        <taxon>Metazoa</taxon>
        <taxon>Ecdysozoa</taxon>
        <taxon>Nematoda</taxon>
        <taxon>Chromadorea</taxon>
        <taxon>Rhabditida</taxon>
        <taxon>Tylenchina</taxon>
        <taxon>Tylenchomorpha</taxon>
        <taxon>Tylenchoidea</taxon>
        <taxon>Meloidogynidae</taxon>
        <taxon>Meloidogyninae</taxon>
        <taxon>Meloidogyne</taxon>
    </lineage>
</organism>
<feature type="region of interest" description="Disordered" evidence="1">
    <location>
        <begin position="1"/>
        <end position="60"/>
    </location>
</feature>
<dbReference type="InterPro" id="IPR000477">
    <property type="entry name" value="RT_dom"/>
</dbReference>
<feature type="compositionally biased region" description="Basic and acidic residues" evidence="1">
    <location>
        <begin position="218"/>
        <end position="238"/>
    </location>
</feature>
<dbReference type="SUPFAM" id="SSF56672">
    <property type="entry name" value="DNA/RNA polymerases"/>
    <property type="match status" value="1"/>
</dbReference>
<dbReference type="PANTHER" id="PTHR35450">
    <property type="entry name" value="REVERSE TRANSCRIPTASE DOMAIN-CONTAINING PROTEIN"/>
    <property type="match status" value="1"/>
</dbReference>
<dbReference type="PROSITE" id="PS50878">
    <property type="entry name" value="RT_POL"/>
    <property type="match status" value="1"/>
</dbReference>
<dbReference type="PANTHER" id="PTHR35450:SF2">
    <property type="entry name" value="REVERSE TRANSCRIPTASE DOMAIN-CONTAINING PROTEIN"/>
    <property type="match status" value="1"/>
</dbReference>
<feature type="region of interest" description="Disordered" evidence="1">
    <location>
        <begin position="169"/>
        <end position="238"/>
    </location>
</feature>
<dbReference type="InterPro" id="IPR043502">
    <property type="entry name" value="DNA/RNA_pol_sf"/>
</dbReference>
<sequence>MVASHNKNKEVEMREVEEGNQPHEVPREPSQERCAVRQLSDAVGGSPARRGNKGNLSAARWDQTEEDSMFITWRKAEIRDGRRLTPAEFLIIWEDFRKSSATGKQGGFGFRTAKALYLRRRELEKRGYQLEGDQIAKPGLPIERKAKPHKSKLQNLADNERVLTLGRAYVKDKSPTRPEQPSEVNTEKEEGIVQPSKEKEKVPEGTKVSTNTSKRLVTSKEIKGKKTEDKSKGDKDCTNTCEQLEREALRTVFWKTYYQTIKGKMERKALRINVSKVKASEWSGLGQCVRECVDRHARRYGILKVLNTAVYTAGKTLETSTSLGQVEARRLAAEWKCDRMKECNRLRTHIGWISDEIRRRRSKNNPTPKQRRNFLDLQRCYQVGGRPIRTTNDLMAKNESLKAHLAMLKARIELRSRGEREALEKAKPLRRKLEEPRGESKLKSAEDARNYWAGIVGKQKVFERTPELANWASAMQEKTVKGQEFGSQAEDLRRWNAVLKKARPSKAPGPDGIPNLLWKRLIPANRVLFDWLMGIKKHKLKFPKWLTEGRVVLLPKGGDLSKSENYRPIACLNTMYKLITGVMTTWINDHLTAHDILPYEQRALVKDTWGCTHATILDRTITSHAKATNAPLAAVWIDFAKAFDSVSQPWIRYALRAINLQPNVRHAVAELMRGWSVRYELLKNGKIIQSKKLRVKNGVLQGDSMSPLLYCLAIAPISHSLETLPKYKVSVPGQETTLSLNHLFYMDDFKGFANSNEEMKVIINRTKGIAKSLGLEFNARKCAWISNENQGEGTAVIDLPTLGSKAYTYLGVEESFEIDFEGAWNRIKEKMVSRIEKLLVTEKTWGSFRTAYSMCVMPVGRFLYMNTIAGGPSWLKARDLASEFDKMVESCLSNKLKKVQKVGDFKTQVLLDFT</sequence>
<dbReference type="Proteomes" id="UP000887560">
    <property type="component" value="Unplaced"/>
</dbReference>
<dbReference type="WBParaSite" id="scf7180000417073.g921">
    <property type="protein sequence ID" value="scf7180000417073.g921"/>
    <property type="gene ID" value="scf7180000417073.g921"/>
</dbReference>
<feature type="compositionally biased region" description="Basic and acidic residues" evidence="1">
    <location>
        <begin position="7"/>
        <end position="35"/>
    </location>
</feature>